<dbReference type="PANTHER" id="PTHR39181:SF1">
    <property type="entry name" value="TYROSINE-PROTEIN PHOSPHATASE YWQE"/>
    <property type="match status" value="1"/>
</dbReference>
<dbReference type="PANTHER" id="PTHR39181">
    <property type="entry name" value="TYROSINE-PROTEIN PHOSPHATASE YWQE"/>
    <property type="match status" value="1"/>
</dbReference>
<organism evidence="6 7">
    <name type="scientific">Acetivibrio straminisolvens JCM 21531</name>
    <dbReference type="NCBI Taxonomy" id="1294263"/>
    <lineage>
        <taxon>Bacteria</taxon>
        <taxon>Bacillati</taxon>
        <taxon>Bacillota</taxon>
        <taxon>Clostridia</taxon>
        <taxon>Eubacteriales</taxon>
        <taxon>Oscillospiraceae</taxon>
        <taxon>Acetivibrio</taxon>
    </lineage>
</organism>
<dbReference type="EMBL" id="BAVR01000004">
    <property type="protein sequence ID" value="GAE87082.1"/>
    <property type="molecule type" value="Genomic_DNA"/>
</dbReference>
<dbReference type="Gene3D" id="3.20.20.140">
    <property type="entry name" value="Metal-dependent hydrolases"/>
    <property type="match status" value="1"/>
</dbReference>
<comment type="similarity">
    <text evidence="1">Belongs to the metallo-dependent hydrolases superfamily. CpsB/CapC family.</text>
</comment>
<gene>
    <name evidence="6" type="ORF">JCM21531_427</name>
</gene>
<proteinExistence type="inferred from homology"/>
<dbReference type="SUPFAM" id="SSF89550">
    <property type="entry name" value="PHP domain-like"/>
    <property type="match status" value="1"/>
</dbReference>
<keyword evidence="4" id="KW-0904">Protein phosphatase</keyword>
<name>W4V1U3_9FIRM</name>
<evidence type="ECO:0000256" key="4">
    <source>
        <dbReference type="ARBA" id="ARBA00022912"/>
    </source>
</evidence>
<dbReference type="STRING" id="1294263.JCM21531_427"/>
<dbReference type="EC" id="3.1.3.48" evidence="2"/>
<reference evidence="6" key="1">
    <citation type="journal article" date="2014" name="Genome Announc.">
        <title>Draft Genome Sequence of Clostridium straminisolvens Strain JCM 21531T, Isolated from a Cellulose-Degrading Bacterial Community.</title>
        <authorList>
            <person name="Yuki M."/>
            <person name="Oshima K."/>
            <person name="Suda W."/>
            <person name="Sakamoto M."/>
            <person name="Kitamura K."/>
            <person name="Iida T."/>
            <person name="Hattori M."/>
            <person name="Ohkuma M."/>
        </authorList>
    </citation>
    <scope>NUCLEOTIDE SEQUENCE [LARGE SCALE GENOMIC DNA]</scope>
    <source>
        <strain evidence="6">JCM 21531</strain>
    </source>
</reference>
<dbReference type="RefSeq" id="WP_243467041.1">
    <property type="nucleotide sequence ID" value="NZ_BAVR01000004.1"/>
</dbReference>
<dbReference type="AlphaFoldDB" id="W4V1U3"/>
<keyword evidence="3" id="KW-0378">Hydrolase</keyword>
<evidence type="ECO:0000313" key="6">
    <source>
        <dbReference type="EMBL" id="GAE87082.1"/>
    </source>
</evidence>
<evidence type="ECO:0000256" key="5">
    <source>
        <dbReference type="ARBA" id="ARBA00051722"/>
    </source>
</evidence>
<accession>W4V1U3</accession>
<dbReference type="InterPro" id="IPR016195">
    <property type="entry name" value="Pol/histidinol_Pase-like"/>
</dbReference>
<dbReference type="Proteomes" id="UP000019109">
    <property type="component" value="Unassembled WGS sequence"/>
</dbReference>
<dbReference type="InterPro" id="IPR016667">
    <property type="entry name" value="Caps_polysacc_synth_CpsB/CapC"/>
</dbReference>
<comment type="catalytic activity">
    <reaction evidence="5">
        <text>O-phospho-L-tyrosyl-[protein] + H2O = L-tyrosyl-[protein] + phosphate</text>
        <dbReference type="Rhea" id="RHEA:10684"/>
        <dbReference type="Rhea" id="RHEA-COMP:10136"/>
        <dbReference type="Rhea" id="RHEA-COMP:20101"/>
        <dbReference type="ChEBI" id="CHEBI:15377"/>
        <dbReference type="ChEBI" id="CHEBI:43474"/>
        <dbReference type="ChEBI" id="CHEBI:46858"/>
        <dbReference type="ChEBI" id="CHEBI:61978"/>
        <dbReference type="EC" id="3.1.3.48"/>
    </reaction>
</comment>
<evidence type="ECO:0000256" key="1">
    <source>
        <dbReference type="ARBA" id="ARBA00005750"/>
    </source>
</evidence>
<comment type="caution">
    <text evidence="6">The sequence shown here is derived from an EMBL/GenBank/DDBJ whole genome shotgun (WGS) entry which is preliminary data.</text>
</comment>
<dbReference type="Pfam" id="PF19567">
    <property type="entry name" value="CpsB_CapC"/>
    <property type="match status" value="1"/>
</dbReference>
<dbReference type="GO" id="GO:0004725">
    <property type="term" value="F:protein tyrosine phosphatase activity"/>
    <property type="evidence" value="ECO:0007669"/>
    <property type="project" value="UniProtKB-EC"/>
</dbReference>
<dbReference type="PIRSF" id="PIRSF016557">
    <property type="entry name" value="Caps_synth_CpsB"/>
    <property type="match status" value="1"/>
</dbReference>
<evidence type="ECO:0000256" key="2">
    <source>
        <dbReference type="ARBA" id="ARBA00013064"/>
    </source>
</evidence>
<evidence type="ECO:0000313" key="7">
    <source>
        <dbReference type="Proteomes" id="UP000019109"/>
    </source>
</evidence>
<sequence>MNGIVTSIIEKDGSEMVVDIHCHVLDGIDDGPKTLEEAISLCRMLQIRGIDKVIATPHFIGDYDSKATPENINEKITTLMNELKKENIKLEIYPGMEVFASNDTVDRLEKGEILTLNNSRYVLIEFSFENIPKYMSELLFSMQLKGYIPIIAHPERYNVRYRKSGIIKKAVENGSLLQVNSGSIMGVHGSEIREEAIRLLRSGMVHLVATDAHGDRRPIYSISEVEKELTEICGAVNMRKLLYKNPHRVFEDKDVEETTVVKKTFSFANLFKNIRSYD</sequence>
<evidence type="ECO:0000256" key="3">
    <source>
        <dbReference type="ARBA" id="ARBA00022801"/>
    </source>
</evidence>
<dbReference type="GO" id="GO:0030145">
    <property type="term" value="F:manganese ion binding"/>
    <property type="evidence" value="ECO:0007669"/>
    <property type="project" value="InterPro"/>
</dbReference>
<protein>
    <recommendedName>
        <fullName evidence="2">protein-tyrosine-phosphatase</fullName>
        <ecNumber evidence="2">3.1.3.48</ecNumber>
    </recommendedName>
</protein>
<keyword evidence="7" id="KW-1185">Reference proteome</keyword>